<comment type="caution">
    <text evidence="1">The sequence shown here is derived from an EMBL/GenBank/DDBJ whole genome shotgun (WGS) entry which is preliminary data.</text>
</comment>
<accession>A0ABN3UQ78</accession>
<organism evidence="1 2">
    <name type="scientific">Pedococcus aerophilus</name>
    <dbReference type="NCBI Taxonomy" id="436356"/>
    <lineage>
        <taxon>Bacteria</taxon>
        <taxon>Bacillati</taxon>
        <taxon>Actinomycetota</taxon>
        <taxon>Actinomycetes</taxon>
        <taxon>Micrococcales</taxon>
        <taxon>Intrasporangiaceae</taxon>
        <taxon>Pedococcus</taxon>
    </lineage>
</organism>
<dbReference type="Proteomes" id="UP001501326">
    <property type="component" value="Unassembled WGS sequence"/>
</dbReference>
<evidence type="ECO:0000313" key="1">
    <source>
        <dbReference type="EMBL" id="GAA2736866.1"/>
    </source>
</evidence>
<proteinExistence type="predicted"/>
<protein>
    <submittedName>
        <fullName evidence="1">Uncharacterized protein</fullName>
    </submittedName>
</protein>
<keyword evidence="2" id="KW-1185">Reference proteome</keyword>
<reference evidence="1 2" key="1">
    <citation type="journal article" date="2019" name="Int. J. Syst. Evol. Microbiol.">
        <title>The Global Catalogue of Microorganisms (GCM) 10K type strain sequencing project: providing services to taxonomists for standard genome sequencing and annotation.</title>
        <authorList>
            <consortium name="The Broad Institute Genomics Platform"/>
            <consortium name="The Broad Institute Genome Sequencing Center for Infectious Disease"/>
            <person name="Wu L."/>
            <person name="Ma J."/>
        </authorList>
    </citation>
    <scope>NUCLEOTIDE SEQUENCE [LARGE SCALE GENOMIC DNA]</scope>
    <source>
        <strain evidence="1 2">JCM 16378</strain>
    </source>
</reference>
<dbReference type="EMBL" id="BAAARN010000001">
    <property type="protein sequence ID" value="GAA2736866.1"/>
    <property type="molecule type" value="Genomic_DNA"/>
</dbReference>
<dbReference type="RefSeq" id="WP_344193164.1">
    <property type="nucleotide sequence ID" value="NZ_BAAARN010000001.1"/>
</dbReference>
<sequence>MATGSPTTVHFPFPVRELRCTVTGLPADVPSRSALLCLRAERRLTGARWSPSLGCNYAYVEFEQGQGTASTSVVIETNEPWQTGEIYLQPWGESRRRTDVVPESIQVSATGVMGEEMREFVVTYQWSPEA</sequence>
<evidence type="ECO:0000313" key="2">
    <source>
        <dbReference type="Proteomes" id="UP001501326"/>
    </source>
</evidence>
<name>A0ABN3UQ78_9MICO</name>
<gene>
    <name evidence="1" type="ORF">GCM10009867_22400</name>
</gene>